<evidence type="ECO:0000256" key="1">
    <source>
        <dbReference type="SAM" id="MobiDB-lite"/>
    </source>
</evidence>
<dbReference type="Proteomes" id="UP000201566">
    <property type="component" value="Segment"/>
</dbReference>
<feature type="region of interest" description="Disordered" evidence="1">
    <location>
        <begin position="1"/>
        <end position="169"/>
    </location>
</feature>
<organism evidence="2 3">
    <name type="scientific">Pandoravirus dulcis</name>
    <dbReference type="NCBI Taxonomy" id="1349409"/>
    <lineage>
        <taxon>Viruses</taxon>
        <taxon>Pandoravirus</taxon>
    </lineage>
</organism>
<reference evidence="2 3" key="1">
    <citation type="journal article" date="2013" name="Science">
        <title>Pandoraviruses: amoeba viruses with genomes up to 2.5 Mb reaching that of parasitic eukaryotes.</title>
        <authorList>
            <person name="Philippe N."/>
            <person name="Legendre M."/>
            <person name="Doutre G."/>
            <person name="Coute Y."/>
            <person name="Poirot O."/>
            <person name="Lescot M."/>
            <person name="Arslan D."/>
            <person name="Seltzer V."/>
            <person name="Bertaux L."/>
            <person name="Bruley C."/>
            <person name="Garin J."/>
            <person name="Claverie J.M."/>
            <person name="Abergel C."/>
        </authorList>
    </citation>
    <scope>NUCLEOTIDE SEQUENCE [LARGE SCALE GENOMIC DNA]</scope>
    <source>
        <strain evidence="2">Melbourne</strain>
    </source>
</reference>
<sequence length="194" mass="21089">MAGTWIEVTSTEPSGPRCVSLTQRAQRPTPRPRSTDGDVDDDDAVEARDDSGKHVAVLGGTATGDEQAPGPKEAVAERGESKEEKERIEEEDGDEDEHDEDVEIKEDDGDDERDKDDDDDQGKRAYGRGLAGHDRVVGAGVRGGVSTGDDSVNETRERGGDWAAEAGPRSVRCERAHEAMLRHTDRGEWARRAP</sequence>
<feature type="compositionally biased region" description="Acidic residues" evidence="1">
    <location>
        <begin position="89"/>
        <end position="120"/>
    </location>
</feature>
<protein>
    <submittedName>
        <fullName evidence="2">Uncharacterized protein</fullName>
    </submittedName>
</protein>
<evidence type="ECO:0000313" key="2">
    <source>
        <dbReference type="EMBL" id="AGO82556.1"/>
    </source>
</evidence>
<evidence type="ECO:0000313" key="3">
    <source>
        <dbReference type="Proteomes" id="UP000201566"/>
    </source>
</evidence>
<feature type="compositionally biased region" description="Basic and acidic residues" evidence="1">
    <location>
        <begin position="74"/>
        <end position="88"/>
    </location>
</feature>
<accession>S4VWX0</accession>
<dbReference type="KEGG" id="vg:16512168"/>
<dbReference type="RefSeq" id="YP_008319225.1">
    <property type="nucleotide sequence ID" value="NC_021858.1"/>
</dbReference>
<dbReference type="GeneID" id="16512168"/>
<proteinExistence type="predicted"/>
<name>S4VWX0_9VIRU</name>
<gene>
    <name evidence="2" type="ORF">pdul_cds_477</name>
</gene>
<dbReference type="EMBL" id="KC977570">
    <property type="protein sequence ID" value="AGO82556.1"/>
    <property type="molecule type" value="Genomic_DNA"/>
</dbReference>